<evidence type="ECO:0000256" key="1">
    <source>
        <dbReference type="ARBA" id="ARBA00022617"/>
    </source>
</evidence>
<accession>A0A1H8R8F4</accession>
<evidence type="ECO:0000256" key="4">
    <source>
        <dbReference type="PROSITE-ProRule" id="PRU00433"/>
    </source>
</evidence>
<dbReference type="STRING" id="112903.SAMN04490178_103196"/>
<dbReference type="GO" id="GO:0009055">
    <property type="term" value="F:electron transfer activity"/>
    <property type="evidence" value="ECO:0007669"/>
    <property type="project" value="InterPro"/>
</dbReference>
<dbReference type="GO" id="GO:0046872">
    <property type="term" value="F:metal ion binding"/>
    <property type="evidence" value="ECO:0007669"/>
    <property type="project" value="UniProtKB-KW"/>
</dbReference>
<dbReference type="EMBL" id="FODY01000003">
    <property type="protein sequence ID" value="SEO62567.1"/>
    <property type="molecule type" value="Genomic_DNA"/>
</dbReference>
<keyword evidence="5" id="KW-1133">Transmembrane helix</keyword>
<protein>
    <submittedName>
        <fullName evidence="7">Nitric oxide reductase, NorC subunit apoprotein</fullName>
    </submittedName>
</protein>
<keyword evidence="5" id="KW-0472">Membrane</keyword>
<dbReference type="InterPro" id="IPR036909">
    <property type="entry name" value="Cyt_c-like_dom_sf"/>
</dbReference>
<keyword evidence="3 4" id="KW-0408">Iron</keyword>
<dbReference type="InterPro" id="IPR009056">
    <property type="entry name" value="Cyt_c-like_dom"/>
</dbReference>
<dbReference type="RefSeq" id="WP_091744165.1">
    <property type="nucleotide sequence ID" value="NZ_FODY01000003.1"/>
</dbReference>
<dbReference type="AlphaFoldDB" id="A0A1H8R8F4"/>
<keyword evidence="8" id="KW-1185">Reference proteome</keyword>
<evidence type="ECO:0000256" key="5">
    <source>
        <dbReference type="SAM" id="Phobius"/>
    </source>
</evidence>
<organism evidence="7 8">
    <name type="scientific">Propionispora vibrioides</name>
    <dbReference type="NCBI Taxonomy" id="112903"/>
    <lineage>
        <taxon>Bacteria</taxon>
        <taxon>Bacillati</taxon>
        <taxon>Bacillota</taxon>
        <taxon>Negativicutes</taxon>
        <taxon>Selenomonadales</taxon>
        <taxon>Sporomusaceae</taxon>
        <taxon>Propionispora</taxon>
    </lineage>
</organism>
<evidence type="ECO:0000313" key="8">
    <source>
        <dbReference type="Proteomes" id="UP000198847"/>
    </source>
</evidence>
<proteinExistence type="predicted"/>
<sequence length="137" mass="15512">MDFRLKAFLTTLIVSLVMFAWLIYVSLTNEQMKPIPVAAQQGKLVFQRKACIECHTVLGNGGYYGGDLTKVYEKLGSDALKEFLTHPPLISGAKQKRHERLNEAETNAMIAYLEFLDSINTTNWPPHPLYEAKPQAR</sequence>
<dbReference type="Proteomes" id="UP000198847">
    <property type="component" value="Unassembled WGS sequence"/>
</dbReference>
<evidence type="ECO:0000256" key="2">
    <source>
        <dbReference type="ARBA" id="ARBA00022723"/>
    </source>
</evidence>
<evidence type="ECO:0000313" key="7">
    <source>
        <dbReference type="EMBL" id="SEO62567.1"/>
    </source>
</evidence>
<feature type="transmembrane region" description="Helical" evidence="5">
    <location>
        <begin position="7"/>
        <end position="27"/>
    </location>
</feature>
<name>A0A1H8R8F4_9FIRM</name>
<dbReference type="GO" id="GO:0020037">
    <property type="term" value="F:heme binding"/>
    <property type="evidence" value="ECO:0007669"/>
    <property type="project" value="InterPro"/>
</dbReference>
<dbReference type="OrthoDB" id="9809720at2"/>
<keyword evidence="1 4" id="KW-0349">Heme</keyword>
<dbReference type="SUPFAM" id="SSF46626">
    <property type="entry name" value="Cytochrome c"/>
    <property type="match status" value="1"/>
</dbReference>
<feature type="domain" description="Cytochrome c" evidence="6">
    <location>
        <begin position="37"/>
        <end position="117"/>
    </location>
</feature>
<dbReference type="Gene3D" id="1.10.760.10">
    <property type="entry name" value="Cytochrome c-like domain"/>
    <property type="match status" value="1"/>
</dbReference>
<dbReference type="PROSITE" id="PS51007">
    <property type="entry name" value="CYTC"/>
    <property type="match status" value="1"/>
</dbReference>
<evidence type="ECO:0000259" key="6">
    <source>
        <dbReference type="PROSITE" id="PS51007"/>
    </source>
</evidence>
<dbReference type="Pfam" id="PF00034">
    <property type="entry name" value="Cytochrom_C"/>
    <property type="match status" value="1"/>
</dbReference>
<evidence type="ECO:0000256" key="3">
    <source>
        <dbReference type="ARBA" id="ARBA00023004"/>
    </source>
</evidence>
<keyword evidence="5" id="KW-0812">Transmembrane</keyword>
<gene>
    <name evidence="7" type="ORF">SAMN04490178_103196</name>
</gene>
<keyword evidence="2 4" id="KW-0479">Metal-binding</keyword>
<reference evidence="7 8" key="1">
    <citation type="submission" date="2016-10" db="EMBL/GenBank/DDBJ databases">
        <authorList>
            <person name="de Groot N.N."/>
        </authorList>
    </citation>
    <scope>NUCLEOTIDE SEQUENCE [LARGE SCALE GENOMIC DNA]</scope>
    <source>
        <strain evidence="7 8">DSM 13305</strain>
    </source>
</reference>